<gene>
    <name evidence="8" type="ORF">Gasu_32450</name>
</gene>
<dbReference type="InterPro" id="IPR037113">
    <property type="entry name" value="Hat1_N_sf"/>
</dbReference>
<keyword evidence="6" id="KW-0472">Membrane</keyword>
<accession>M2Y0T1</accession>
<keyword evidence="6" id="KW-0812">Transmembrane</keyword>
<dbReference type="InterPro" id="IPR029052">
    <property type="entry name" value="Metallo-depent_PP-like"/>
</dbReference>
<dbReference type="InterPro" id="IPR019467">
    <property type="entry name" value="Hat1_N"/>
</dbReference>
<comment type="catalytic activity">
    <reaction evidence="5">
        <text>L-lysyl-[protein] + acetyl-CoA = N(6)-acetyl-L-lysyl-[protein] + CoA + H(+)</text>
        <dbReference type="Rhea" id="RHEA:45948"/>
        <dbReference type="Rhea" id="RHEA-COMP:9752"/>
        <dbReference type="Rhea" id="RHEA-COMP:10731"/>
        <dbReference type="ChEBI" id="CHEBI:15378"/>
        <dbReference type="ChEBI" id="CHEBI:29969"/>
        <dbReference type="ChEBI" id="CHEBI:57287"/>
        <dbReference type="ChEBI" id="CHEBI:57288"/>
        <dbReference type="ChEBI" id="CHEBI:61930"/>
        <dbReference type="EC" id="2.3.1.48"/>
    </reaction>
</comment>
<proteinExistence type="inferred from homology"/>
<dbReference type="Gene3D" id="3.40.630.30">
    <property type="match status" value="1"/>
</dbReference>
<dbReference type="GO" id="GO:0000781">
    <property type="term" value="C:chromosome, telomeric region"/>
    <property type="evidence" value="ECO:0007669"/>
    <property type="project" value="GOC"/>
</dbReference>
<feature type="transmembrane region" description="Helical" evidence="6">
    <location>
        <begin position="869"/>
        <end position="888"/>
    </location>
</feature>
<keyword evidence="3 8" id="KW-0808">Transferase</keyword>
<dbReference type="Pfam" id="PF10394">
    <property type="entry name" value="Hat1_N"/>
    <property type="match status" value="1"/>
</dbReference>
<dbReference type="STRING" id="130081.M2Y0T1"/>
<evidence type="ECO:0000256" key="3">
    <source>
        <dbReference type="ARBA" id="ARBA00022679"/>
    </source>
</evidence>
<evidence type="ECO:0000256" key="4">
    <source>
        <dbReference type="ARBA" id="ARBA00023315"/>
    </source>
</evidence>
<sequence>MEPLCVRDALLLYFVVRDDDLGRYEEGTLKGYKPWFVHQLFPEEKVYGYKDLEVHILYHLVSWNVFLQVRYSLKDSNTVGFLNIETLLYEHLPDYVCSCMEEFKRKVAEPFPIDRYLSTWQIILPRQSLCSDAKVYVQNVTQTTATEIYHRFKLLLLFFIETASYIDWEDDKWDMFVILSLHEEILGFAAVYRFTCFDKSENTWNPRERVRISQFLIFPCFHRKGYGISLLDAIYRHYMETSCLEITVENPCQGFQTLRDILDTKNCLYLEKRLGYLPSVEEIRKEWKITRKQALRCREIIRFSRLQEEEETNTFRIGIKKRLYLEYAEQMASLDSVEARKAYLWQLYKEIEETYRKLVIWAVVIWSLAFLLHFPCKYKIAEEVFTTNPLEDWSLQLQGIDHLLQISDIHLDPKLEENSKKLSFFRNHVVPVIVPKAVLVTGDLTNGKKDTTNNWFYLFLGHPSSKRLDEWNEYYVQTQEYRHKNASVLWSDVRGNHDSFGVDDMIQDDDLFQRYAVEPQPKNAVSFHRFSEQNDIKLVKYSPYYRYSLHRPFHFFARTNNEELQLLMQASLAEKKEQVVIVYGHFPSSTIDYTVSETFWRTFLRFFWWSRSILSRKFYSYPNYVIYLSGHLHSVLGFLPRMYCKCGNYMELELADLYTSSVYRWIVIDHGNFAFSDIPIQQNIFAVVTNPVPLSSSTKRSQAFALSSKYIRLMVASLESFWDRNLTLGNVEVFIDDKKIGIAKKMENDMLKSSSGSNLFLCAWNPMSYLEGFHNLVVQYCFEESCMTMISTSFSLQSEQRYHYSCKDWIRCLMLFADAPVVIKGLCLIGLLLYGILVHIPYFSTGSCWLPSSWIVFGKRLSFVRKTRWRVSQVLFYNFLLGPLLILFRVTGDDYHNCTGYMFFFYTFVCGEIQASYLEMYNLLLQQLWFACIPSVCLDIYRCYLKQDEKPTNENTCHENKFERRKSVLFALRYWSPHKSICLLYGLVILYQLGILLRYVGCFGFWSCLCSPLLSLVFFYSCL</sequence>
<dbReference type="InterPro" id="IPR016181">
    <property type="entry name" value="Acyl_CoA_acyltransferase"/>
</dbReference>
<keyword evidence="9" id="KW-1185">Reference proteome</keyword>
<name>M2Y0T1_GALSU</name>
<dbReference type="GeneID" id="17088220"/>
<dbReference type="EMBL" id="KB454509">
    <property type="protein sequence ID" value="EME29424.1"/>
    <property type="molecule type" value="Genomic_DNA"/>
</dbReference>
<evidence type="ECO:0000256" key="5">
    <source>
        <dbReference type="ARBA" id="ARBA00048017"/>
    </source>
</evidence>
<feature type="transmembrane region" description="Helical" evidence="6">
    <location>
        <begin position="980"/>
        <end position="997"/>
    </location>
</feature>
<feature type="transmembrane region" description="Helical" evidence="6">
    <location>
        <begin position="840"/>
        <end position="857"/>
    </location>
</feature>
<dbReference type="AlphaFoldDB" id="M2Y0T1"/>
<dbReference type="GO" id="GO:0016787">
    <property type="term" value="F:hydrolase activity"/>
    <property type="evidence" value="ECO:0007669"/>
    <property type="project" value="InterPro"/>
</dbReference>
<dbReference type="EC" id="2.3.1.48" evidence="2"/>
<dbReference type="InterPro" id="IPR004843">
    <property type="entry name" value="Calcineurin-like_PHP"/>
</dbReference>
<dbReference type="Gene3D" id="3.90.360.10">
    <property type="entry name" value="Histone acetyl transferase 1 (HAT1), N-terminal domain"/>
    <property type="match status" value="1"/>
</dbReference>
<dbReference type="PANTHER" id="PTHR12046">
    <property type="entry name" value="HISTONE ACETYLTRANSFERASE TYPE B CATALYTIC SUBUNIT"/>
    <property type="match status" value="1"/>
</dbReference>
<evidence type="ECO:0000256" key="2">
    <source>
        <dbReference type="ARBA" id="ARBA00013184"/>
    </source>
</evidence>
<dbReference type="Pfam" id="PF00149">
    <property type="entry name" value="Metallophos"/>
    <property type="match status" value="1"/>
</dbReference>
<feature type="domain" description="N-acetyltransferase" evidence="7">
    <location>
        <begin position="138"/>
        <end position="275"/>
    </location>
</feature>
<reference evidence="9" key="1">
    <citation type="journal article" date="2013" name="Science">
        <title>Gene transfer from bacteria and archaea facilitated evolution of an extremophilic eukaryote.</title>
        <authorList>
            <person name="Schonknecht G."/>
            <person name="Chen W.H."/>
            <person name="Ternes C.M."/>
            <person name="Barbier G.G."/>
            <person name="Shrestha R.P."/>
            <person name="Stanke M."/>
            <person name="Brautigam A."/>
            <person name="Baker B.J."/>
            <person name="Banfield J.F."/>
            <person name="Garavito R.M."/>
            <person name="Carr K."/>
            <person name="Wilkerson C."/>
            <person name="Rensing S.A."/>
            <person name="Gagneul D."/>
            <person name="Dickenson N.E."/>
            <person name="Oesterhelt C."/>
            <person name="Lercher M.J."/>
            <person name="Weber A.P."/>
        </authorList>
    </citation>
    <scope>NUCLEOTIDE SEQUENCE [LARGE SCALE GENOMIC DNA]</scope>
    <source>
        <strain evidence="9">074W</strain>
    </source>
</reference>
<feature type="transmembrane region" description="Helical" evidence="6">
    <location>
        <begin position="1003"/>
        <end position="1022"/>
    </location>
</feature>
<dbReference type="GO" id="GO:0031509">
    <property type="term" value="P:subtelomeric heterochromatin formation"/>
    <property type="evidence" value="ECO:0007669"/>
    <property type="project" value="InterPro"/>
</dbReference>
<dbReference type="KEGG" id="gsl:Gasu_32450"/>
<dbReference type="GO" id="GO:0004402">
    <property type="term" value="F:histone acetyltransferase activity"/>
    <property type="evidence" value="ECO:0007669"/>
    <property type="project" value="InterPro"/>
</dbReference>
<dbReference type="GO" id="GO:0005634">
    <property type="term" value="C:nucleus"/>
    <property type="evidence" value="ECO:0007669"/>
    <property type="project" value="InterPro"/>
</dbReference>
<evidence type="ECO:0000313" key="8">
    <source>
        <dbReference type="EMBL" id="EME29424.1"/>
    </source>
</evidence>
<dbReference type="Gene3D" id="3.60.21.10">
    <property type="match status" value="1"/>
</dbReference>
<keyword evidence="6" id="KW-1133">Transmembrane helix</keyword>
<evidence type="ECO:0000256" key="1">
    <source>
        <dbReference type="ARBA" id="ARBA00010543"/>
    </source>
</evidence>
<dbReference type="eggNOG" id="KOG2696">
    <property type="taxonomic scope" value="Eukaryota"/>
</dbReference>
<dbReference type="SUPFAM" id="SSF55729">
    <property type="entry name" value="Acyl-CoA N-acyltransferases (Nat)"/>
    <property type="match status" value="1"/>
</dbReference>
<feature type="transmembrane region" description="Helical" evidence="6">
    <location>
        <begin position="900"/>
        <end position="918"/>
    </location>
</feature>
<comment type="similarity">
    <text evidence="1">Belongs to the HAT1 family.</text>
</comment>
<dbReference type="OrthoDB" id="10253098at2759"/>
<dbReference type="Proteomes" id="UP000030680">
    <property type="component" value="Unassembled WGS sequence"/>
</dbReference>
<evidence type="ECO:0000259" key="7">
    <source>
        <dbReference type="PROSITE" id="PS51186"/>
    </source>
</evidence>
<evidence type="ECO:0000313" key="9">
    <source>
        <dbReference type="Proteomes" id="UP000030680"/>
    </source>
</evidence>
<dbReference type="InterPro" id="IPR000182">
    <property type="entry name" value="GNAT_dom"/>
</dbReference>
<organism evidence="8 9">
    <name type="scientific">Galdieria sulphuraria</name>
    <name type="common">Red alga</name>
    <dbReference type="NCBI Taxonomy" id="130081"/>
    <lineage>
        <taxon>Eukaryota</taxon>
        <taxon>Rhodophyta</taxon>
        <taxon>Bangiophyceae</taxon>
        <taxon>Galdieriales</taxon>
        <taxon>Galdieriaceae</taxon>
        <taxon>Galdieria</taxon>
    </lineage>
</organism>
<protein>
    <recommendedName>
        <fullName evidence="2">histone acetyltransferase</fullName>
        <ecNumber evidence="2">2.3.1.48</ecNumber>
    </recommendedName>
</protein>
<dbReference type="RefSeq" id="XP_005705944.1">
    <property type="nucleotide sequence ID" value="XM_005705887.1"/>
</dbReference>
<keyword evidence="4 8" id="KW-0012">Acyltransferase</keyword>
<dbReference type="InterPro" id="IPR017380">
    <property type="entry name" value="Hist_AcTrfase_B-typ_cat-su"/>
</dbReference>
<dbReference type="Gramene" id="EME29424">
    <property type="protein sequence ID" value="EME29424"/>
    <property type="gene ID" value="Gasu_32450"/>
</dbReference>
<evidence type="ECO:0000256" key="6">
    <source>
        <dbReference type="SAM" id="Phobius"/>
    </source>
</evidence>
<dbReference type="SUPFAM" id="SSF56300">
    <property type="entry name" value="Metallo-dependent phosphatases"/>
    <property type="match status" value="1"/>
</dbReference>
<dbReference type="PROSITE" id="PS51186">
    <property type="entry name" value="GNAT"/>
    <property type="match status" value="1"/>
</dbReference>